<dbReference type="PRINTS" id="PR00111">
    <property type="entry name" value="ABHYDROLASE"/>
</dbReference>
<evidence type="ECO:0000259" key="1">
    <source>
        <dbReference type="Pfam" id="PF00561"/>
    </source>
</evidence>
<dbReference type="SUPFAM" id="SSF53474">
    <property type="entry name" value="alpha/beta-Hydrolases"/>
    <property type="match status" value="1"/>
</dbReference>
<dbReference type="PANTHER" id="PTHR43689">
    <property type="entry name" value="HYDROLASE"/>
    <property type="match status" value="1"/>
</dbReference>
<sequence length="281" mass="30866">MKEVKWSGGTTAYWTYGPHDAPQIVMLHGYRGDHHGLERITHELSQFHVIVPDLPGFGRSSPLPNPHDQLAGFSQWACEFLALVDPSGHGTLVGHSFGSLVASKAISSSTAPIAQRLVLINPIAAPPIVISNQLLTLGMLSFHRLAGLVPSPLGDILLRNWAVSRVTGLATMTTSDPALRRWIHRQHTQYFSTFHDRDSLLEAFATSMKEAVAYYAQDISIPTLLIAGEIDVLAPLEDQRRLLHLIPHARLNVIPEAGHLTHYEHPTAVASMIEDFVQGRG</sequence>
<name>A0A6N7W734_9ACTO</name>
<feature type="domain" description="AB hydrolase-1" evidence="1">
    <location>
        <begin position="24"/>
        <end position="266"/>
    </location>
</feature>
<dbReference type="Pfam" id="PF00561">
    <property type="entry name" value="Abhydrolase_1"/>
    <property type="match status" value="1"/>
</dbReference>
<dbReference type="Gene3D" id="3.40.50.1820">
    <property type="entry name" value="alpha/beta hydrolase"/>
    <property type="match status" value="1"/>
</dbReference>
<dbReference type="GO" id="GO:0016787">
    <property type="term" value="F:hydrolase activity"/>
    <property type="evidence" value="ECO:0007669"/>
    <property type="project" value="UniProtKB-KW"/>
</dbReference>
<dbReference type="AlphaFoldDB" id="A0A6N7W734"/>
<dbReference type="RefSeq" id="WP_154544006.1">
    <property type="nucleotide sequence ID" value="NZ_VULO01000004.1"/>
</dbReference>
<dbReference type="InterPro" id="IPR000639">
    <property type="entry name" value="Epox_hydrolase-like"/>
</dbReference>
<evidence type="ECO:0000313" key="3">
    <source>
        <dbReference type="Proteomes" id="UP000470875"/>
    </source>
</evidence>
<dbReference type="PRINTS" id="PR00412">
    <property type="entry name" value="EPOXHYDRLASE"/>
</dbReference>
<proteinExistence type="predicted"/>
<dbReference type="Proteomes" id="UP000470875">
    <property type="component" value="Unassembled WGS sequence"/>
</dbReference>
<accession>A0A6N7W734</accession>
<protein>
    <submittedName>
        <fullName evidence="2">Alpha/beta hydrolase</fullName>
    </submittedName>
</protein>
<gene>
    <name evidence="2" type="ORF">FYJ24_04550</name>
</gene>
<keyword evidence="2" id="KW-0378">Hydrolase</keyword>
<keyword evidence="3" id="KW-1185">Reference proteome</keyword>
<organism evidence="2 3">
    <name type="scientific">Scrofimicrobium canadense</name>
    <dbReference type="NCBI Taxonomy" id="2652290"/>
    <lineage>
        <taxon>Bacteria</taxon>
        <taxon>Bacillati</taxon>
        <taxon>Actinomycetota</taxon>
        <taxon>Actinomycetes</taxon>
        <taxon>Actinomycetales</taxon>
        <taxon>Actinomycetaceae</taxon>
        <taxon>Scrofimicrobium</taxon>
    </lineage>
</organism>
<dbReference type="InterPro" id="IPR000073">
    <property type="entry name" value="AB_hydrolase_1"/>
</dbReference>
<reference evidence="2 3" key="1">
    <citation type="submission" date="2019-08" db="EMBL/GenBank/DDBJ databases">
        <title>In-depth cultivation of the pig gut microbiome towards novel bacterial diversity and tailored functional studies.</title>
        <authorList>
            <person name="Wylensek D."/>
            <person name="Hitch T.C.A."/>
            <person name="Clavel T."/>
        </authorList>
    </citation>
    <scope>NUCLEOTIDE SEQUENCE [LARGE SCALE GENOMIC DNA]</scope>
    <source>
        <strain evidence="2 3">WB03_NA08</strain>
    </source>
</reference>
<comment type="caution">
    <text evidence="2">The sequence shown here is derived from an EMBL/GenBank/DDBJ whole genome shotgun (WGS) entry which is preliminary data.</text>
</comment>
<evidence type="ECO:0000313" key="2">
    <source>
        <dbReference type="EMBL" id="MSS84046.1"/>
    </source>
</evidence>
<dbReference type="InterPro" id="IPR029058">
    <property type="entry name" value="AB_hydrolase_fold"/>
</dbReference>
<dbReference type="PANTHER" id="PTHR43689:SF8">
    <property type="entry name" value="ALPHA_BETA-HYDROLASES SUPERFAMILY PROTEIN"/>
    <property type="match status" value="1"/>
</dbReference>
<dbReference type="EMBL" id="VULO01000004">
    <property type="protein sequence ID" value="MSS84046.1"/>
    <property type="molecule type" value="Genomic_DNA"/>
</dbReference>